<dbReference type="GO" id="GO:0005886">
    <property type="term" value="C:plasma membrane"/>
    <property type="evidence" value="ECO:0007669"/>
    <property type="project" value="UniProtKB-SubCell"/>
</dbReference>
<feature type="domain" description="ABC transmembrane type-1" evidence="8">
    <location>
        <begin position="41"/>
        <end position="236"/>
    </location>
</feature>
<gene>
    <name evidence="9" type="ordered locus">Btus_1073</name>
</gene>
<protein>
    <submittedName>
        <fullName evidence="9">Binding-protein-dependent transport systems inner membrane component</fullName>
    </submittedName>
</protein>
<dbReference type="Proteomes" id="UP000002368">
    <property type="component" value="Chromosome"/>
</dbReference>
<organism evidence="9 10">
    <name type="scientific">Kyrpidia tusciae (strain DSM 2912 / NBRC 15312 / T2)</name>
    <name type="common">Bacillus tusciae</name>
    <dbReference type="NCBI Taxonomy" id="562970"/>
    <lineage>
        <taxon>Bacteria</taxon>
        <taxon>Bacillati</taxon>
        <taxon>Bacillota</taxon>
        <taxon>Bacilli</taxon>
        <taxon>Bacillales</taxon>
        <taxon>Alicyclobacillaceae</taxon>
        <taxon>Kyrpidia</taxon>
    </lineage>
</organism>
<evidence type="ECO:0000313" key="10">
    <source>
        <dbReference type="Proteomes" id="UP000002368"/>
    </source>
</evidence>
<keyword evidence="3" id="KW-1003">Cell membrane</keyword>
<dbReference type="GO" id="GO:0055085">
    <property type="term" value="P:transmembrane transport"/>
    <property type="evidence" value="ECO:0007669"/>
    <property type="project" value="InterPro"/>
</dbReference>
<evidence type="ECO:0000256" key="7">
    <source>
        <dbReference type="RuleBase" id="RU363032"/>
    </source>
</evidence>
<dbReference type="HOGENOM" id="CLU_1119021_0_0_9"/>
<comment type="subcellular location">
    <subcellularLocation>
        <location evidence="1 7">Cell membrane</location>
        <topology evidence="1 7">Multi-pass membrane protein</topology>
    </subcellularLocation>
</comment>
<keyword evidence="4 7" id="KW-0812">Transmembrane</keyword>
<dbReference type="Gene3D" id="1.10.3720.10">
    <property type="entry name" value="MetI-like"/>
    <property type="match status" value="1"/>
</dbReference>
<keyword evidence="6 7" id="KW-0472">Membrane</keyword>
<dbReference type="InterPro" id="IPR000515">
    <property type="entry name" value="MetI-like"/>
</dbReference>
<dbReference type="RefSeq" id="WP_013075101.1">
    <property type="nucleotide sequence ID" value="NC_014098.1"/>
</dbReference>
<keyword evidence="2 7" id="KW-0813">Transport</keyword>
<feature type="transmembrane region" description="Helical" evidence="7">
    <location>
        <begin position="87"/>
        <end position="104"/>
    </location>
</feature>
<feature type="transmembrane region" description="Helical" evidence="7">
    <location>
        <begin position="45"/>
        <end position="66"/>
    </location>
</feature>
<keyword evidence="10" id="KW-1185">Reference proteome</keyword>
<dbReference type="InterPro" id="IPR035906">
    <property type="entry name" value="MetI-like_sf"/>
</dbReference>
<comment type="similarity">
    <text evidence="7">Belongs to the binding-protein-dependent transport system permease family.</text>
</comment>
<evidence type="ECO:0000313" key="9">
    <source>
        <dbReference type="EMBL" id="ADG05810.1"/>
    </source>
</evidence>
<evidence type="ECO:0000256" key="4">
    <source>
        <dbReference type="ARBA" id="ARBA00022692"/>
    </source>
</evidence>
<evidence type="ECO:0000256" key="5">
    <source>
        <dbReference type="ARBA" id="ARBA00022989"/>
    </source>
</evidence>
<dbReference type="PROSITE" id="PS50928">
    <property type="entry name" value="ABC_TM1"/>
    <property type="match status" value="1"/>
</dbReference>
<dbReference type="eggNOG" id="COG0555">
    <property type="taxonomic scope" value="Bacteria"/>
</dbReference>
<keyword evidence="5 7" id="KW-1133">Transmembrane helix</keyword>
<feature type="transmembrane region" description="Helical" evidence="7">
    <location>
        <begin position="110"/>
        <end position="129"/>
    </location>
</feature>
<dbReference type="PANTHER" id="PTHR30183">
    <property type="entry name" value="MOLYBDENUM TRANSPORT SYSTEM PERMEASE PROTEIN MODB"/>
    <property type="match status" value="1"/>
</dbReference>
<accession>D5WWV9</accession>
<dbReference type="SUPFAM" id="SSF161098">
    <property type="entry name" value="MetI-like"/>
    <property type="match status" value="1"/>
</dbReference>
<feature type="transmembrane region" description="Helical" evidence="7">
    <location>
        <begin position="185"/>
        <end position="206"/>
    </location>
</feature>
<evidence type="ECO:0000256" key="6">
    <source>
        <dbReference type="ARBA" id="ARBA00023136"/>
    </source>
</evidence>
<sequence length="248" mass="26436">MRTAATLAATVAAIFLLLPLFVLGISWMLRATVSTAVLAIVLRTAVAAAVATTIDMVFGIAMGYRLSRDPEFRRRPLRMLLQIPGHVPQAAVGLALVMAYGGVLGNGSSWTGYALVIAAMVFVSLPVAVEECRRGFDAVDIHLERVSRTLGAGAGKTFRQVTLPLAADGLLGAAAVVFARAFGEFAALAFFMPFPLTVGTGIYQWFSQGMTEKAVEMAAVGAMFSLLSWVLVVGIRLWVGRRLGRFRG</sequence>
<dbReference type="STRING" id="562970.Btus_1073"/>
<evidence type="ECO:0000256" key="2">
    <source>
        <dbReference type="ARBA" id="ARBA00022448"/>
    </source>
</evidence>
<evidence type="ECO:0000256" key="1">
    <source>
        <dbReference type="ARBA" id="ARBA00004651"/>
    </source>
</evidence>
<evidence type="ECO:0000256" key="3">
    <source>
        <dbReference type="ARBA" id="ARBA00022475"/>
    </source>
</evidence>
<dbReference type="CDD" id="cd06261">
    <property type="entry name" value="TM_PBP2"/>
    <property type="match status" value="1"/>
</dbReference>
<dbReference type="EMBL" id="CP002017">
    <property type="protein sequence ID" value="ADG05810.1"/>
    <property type="molecule type" value="Genomic_DNA"/>
</dbReference>
<dbReference type="AlphaFoldDB" id="D5WWV9"/>
<proteinExistence type="inferred from homology"/>
<name>D5WWV9_KYRT2</name>
<feature type="transmembrane region" description="Helical" evidence="7">
    <location>
        <begin position="218"/>
        <end position="239"/>
    </location>
</feature>
<dbReference type="PANTHER" id="PTHR30183:SF3">
    <property type="entry name" value="MOLYBDENUM TRANSPORT SYSTEM PERMEASE PROTEIN MODB"/>
    <property type="match status" value="1"/>
</dbReference>
<evidence type="ECO:0000259" key="8">
    <source>
        <dbReference type="PROSITE" id="PS50928"/>
    </source>
</evidence>
<dbReference type="OrthoDB" id="9782004at2"/>
<dbReference type="KEGG" id="bts:Btus_1073"/>
<dbReference type="Pfam" id="PF00528">
    <property type="entry name" value="BPD_transp_1"/>
    <property type="match status" value="1"/>
</dbReference>
<reference evidence="9 10" key="1">
    <citation type="journal article" date="2011" name="Stand. Genomic Sci.">
        <title>Complete genome sequence of the thermophilic, hydrogen-oxidizing Bacillus tusciae type strain (T2) and reclassification in the new genus, Kyrpidia gen. nov. as Kyrpidia tusciae comb. nov. and emendation of the family Alicyclobacillaceae da Costa and Rainey, 2010.</title>
        <authorList>
            <person name="Klenk H.P."/>
            <person name="Lapidus A."/>
            <person name="Chertkov O."/>
            <person name="Copeland A."/>
            <person name="Del Rio T.G."/>
            <person name="Nolan M."/>
            <person name="Lucas S."/>
            <person name="Chen F."/>
            <person name="Tice H."/>
            <person name="Cheng J.F."/>
            <person name="Han C."/>
            <person name="Bruce D."/>
            <person name="Goodwin L."/>
            <person name="Pitluck S."/>
            <person name="Pati A."/>
            <person name="Ivanova N."/>
            <person name="Mavromatis K."/>
            <person name="Daum C."/>
            <person name="Chen A."/>
            <person name="Palaniappan K."/>
            <person name="Chang Y.J."/>
            <person name="Land M."/>
            <person name="Hauser L."/>
            <person name="Jeffries C.D."/>
            <person name="Detter J.C."/>
            <person name="Rohde M."/>
            <person name="Abt B."/>
            <person name="Pukall R."/>
            <person name="Goker M."/>
            <person name="Bristow J."/>
            <person name="Markowitz V."/>
            <person name="Hugenholtz P."/>
            <person name="Eisen J.A."/>
        </authorList>
    </citation>
    <scope>NUCLEOTIDE SEQUENCE [LARGE SCALE GENOMIC DNA]</scope>
    <source>
        <strain evidence="9 10">DSM 2912</strain>
    </source>
</reference>